<organism evidence="14 15">
    <name type="scientific">Clunio marinus</name>
    <dbReference type="NCBI Taxonomy" id="568069"/>
    <lineage>
        <taxon>Eukaryota</taxon>
        <taxon>Metazoa</taxon>
        <taxon>Ecdysozoa</taxon>
        <taxon>Arthropoda</taxon>
        <taxon>Hexapoda</taxon>
        <taxon>Insecta</taxon>
        <taxon>Pterygota</taxon>
        <taxon>Neoptera</taxon>
        <taxon>Endopterygota</taxon>
        <taxon>Diptera</taxon>
        <taxon>Nematocera</taxon>
        <taxon>Chironomoidea</taxon>
        <taxon>Chironomidae</taxon>
        <taxon>Clunio</taxon>
    </lineage>
</organism>
<evidence type="ECO:0000256" key="1">
    <source>
        <dbReference type="ARBA" id="ARBA00004141"/>
    </source>
</evidence>
<dbReference type="PANTHER" id="PTHR11690:SF157">
    <property type="entry name" value="PICKPOCKET 15"/>
    <property type="match status" value="1"/>
</dbReference>
<proteinExistence type="inferred from homology"/>
<evidence type="ECO:0000256" key="9">
    <source>
        <dbReference type="ARBA" id="ARBA00023136"/>
    </source>
</evidence>
<evidence type="ECO:0000256" key="7">
    <source>
        <dbReference type="ARBA" id="ARBA00023053"/>
    </source>
</evidence>
<evidence type="ECO:0000256" key="3">
    <source>
        <dbReference type="ARBA" id="ARBA00022448"/>
    </source>
</evidence>
<keyword evidence="9 13" id="KW-0472">Membrane</keyword>
<evidence type="ECO:0000256" key="10">
    <source>
        <dbReference type="ARBA" id="ARBA00023201"/>
    </source>
</evidence>
<dbReference type="GO" id="GO:0005886">
    <property type="term" value="C:plasma membrane"/>
    <property type="evidence" value="ECO:0007669"/>
    <property type="project" value="TreeGrafter"/>
</dbReference>
<evidence type="ECO:0000313" key="14">
    <source>
        <dbReference type="EMBL" id="CRK97191.1"/>
    </source>
</evidence>
<evidence type="ECO:0000256" key="12">
    <source>
        <dbReference type="RuleBase" id="RU000679"/>
    </source>
</evidence>
<dbReference type="STRING" id="568069.A0A1J1IA77"/>
<protein>
    <submittedName>
        <fullName evidence="14">CLUMA_CG010588, isoform A</fullName>
    </submittedName>
</protein>
<dbReference type="AlphaFoldDB" id="A0A1J1IA77"/>
<keyword evidence="5 12" id="KW-0812">Transmembrane</keyword>
<reference evidence="14 15" key="1">
    <citation type="submission" date="2015-04" db="EMBL/GenBank/DDBJ databases">
        <authorList>
            <person name="Syromyatnikov M.Y."/>
            <person name="Popov V.N."/>
        </authorList>
    </citation>
    <scope>NUCLEOTIDE SEQUENCE [LARGE SCALE GENOMIC DNA]</scope>
</reference>
<evidence type="ECO:0000256" key="11">
    <source>
        <dbReference type="ARBA" id="ARBA00023303"/>
    </source>
</evidence>
<evidence type="ECO:0000313" key="15">
    <source>
        <dbReference type="Proteomes" id="UP000183832"/>
    </source>
</evidence>
<feature type="transmembrane region" description="Helical" evidence="13">
    <location>
        <begin position="346"/>
        <end position="368"/>
    </location>
</feature>
<evidence type="ECO:0000256" key="13">
    <source>
        <dbReference type="SAM" id="Phobius"/>
    </source>
</evidence>
<dbReference type="GO" id="GO:0015280">
    <property type="term" value="F:ligand-gated sodium channel activity"/>
    <property type="evidence" value="ECO:0007669"/>
    <property type="project" value="TreeGrafter"/>
</dbReference>
<keyword evidence="6 13" id="KW-1133">Transmembrane helix</keyword>
<comment type="subcellular location">
    <subcellularLocation>
        <location evidence="1">Membrane</location>
        <topology evidence="1">Multi-pass membrane protein</topology>
    </subcellularLocation>
</comment>
<evidence type="ECO:0000256" key="2">
    <source>
        <dbReference type="ARBA" id="ARBA00007193"/>
    </source>
</evidence>
<comment type="similarity">
    <text evidence="2 12">Belongs to the amiloride-sensitive sodium channel (TC 1.A.6) family.</text>
</comment>
<evidence type="ECO:0000256" key="4">
    <source>
        <dbReference type="ARBA" id="ARBA00022461"/>
    </source>
</evidence>
<keyword evidence="10 12" id="KW-0739">Sodium transport</keyword>
<keyword evidence="7" id="KW-0915">Sodium</keyword>
<dbReference type="Proteomes" id="UP000183832">
    <property type="component" value="Unassembled WGS sequence"/>
</dbReference>
<dbReference type="Gene3D" id="2.60.470.10">
    <property type="entry name" value="Acid-sensing ion channels like domains"/>
    <property type="match status" value="1"/>
</dbReference>
<name>A0A1J1IA77_9DIPT</name>
<keyword evidence="3 12" id="KW-0813">Transport</keyword>
<gene>
    <name evidence="14" type="primary">putative pickpocket</name>
    <name evidence="14" type="ORF">CLUMA_CG010588</name>
</gene>
<evidence type="ECO:0000256" key="8">
    <source>
        <dbReference type="ARBA" id="ARBA00023065"/>
    </source>
</evidence>
<keyword evidence="15" id="KW-1185">Reference proteome</keyword>
<dbReference type="InterPro" id="IPR001873">
    <property type="entry name" value="ENaC"/>
</dbReference>
<sequence>MANIFKKFRFILKDYCLNCSLAGWRYIADSQYHISERIFWLICVIISWIGSFDLILKYMNSFNNSAVSMGVVSLRPNEVLNFPSIGICEYGIQGDNHSTFYNVVNEYHANYEKEVGQSLDYNYDVEAFLFRVVFHNAYTLGSMTTFCEPYKDYDDCVKCPTEGYENFAMKSRKNCSQMFDTCMWNGKKFDCCHYFKPLATSVGKCFLLNSIQTVKKNGPYWLDMKIGMFLGPGNLTLILKRASALYILAEEEIPHILLQTLEMQQIQQGYDGELFLSYQDTVNYETLRDVDPKKRKCLFPEEQSGLTYKYYSFSTCVTECLKKHQIAICNCTHYNMIYDKNDKMSVGGILGLFMGASIISLVELIYFFTIRHFRRQDIPE</sequence>
<dbReference type="PANTHER" id="PTHR11690">
    <property type="entry name" value="AMILORIDE-SENSITIVE SODIUM CHANNEL-RELATED"/>
    <property type="match status" value="1"/>
</dbReference>
<evidence type="ECO:0000256" key="5">
    <source>
        <dbReference type="ARBA" id="ARBA00022692"/>
    </source>
</evidence>
<keyword evidence="11 12" id="KW-0407">Ion channel</keyword>
<keyword evidence="4 12" id="KW-0894">Sodium channel</keyword>
<accession>A0A1J1IA77</accession>
<dbReference type="Gene3D" id="1.10.287.770">
    <property type="entry name" value="YojJ-like"/>
    <property type="match status" value="1"/>
</dbReference>
<evidence type="ECO:0000256" key="6">
    <source>
        <dbReference type="ARBA" id="ARBA00022989"/>
    </source>
</evidence>
<dbReference type="Pfam" id="PF00858">
    <property type="entry name" value="ASC"/>
    <property type="match status" value="2"/>
</dbReference>
<dbReference type="OrthoDB" id="5874059at2759"/>
<keyword evidence="8 12" id="KW-0406">Ion transport</keyword>
<dbReference type="EMBL" id="CVRI01000047">
    <property type="protein sequence ID" value="CRK97191.1"/>
    <property type="molecule type" value="Genomic_DNA"/>
</dbReference>
<feature type="transmembrane region" description="Helical" evidence="13">
    <location>
        <begin position="38"/>
        <end position="59"/>
    </location>
</feature>